<protein>
    <recommendedName>
        <fullName evidence="7">HTH myb-type domain-containing protein</fullName>
    </recommendedName>
</protein>
<organism evidence="8 9">
    <name type="scientific">Jatropha curcas</name>
    <name type="common">Barbados nut</name>
    <dbReference type="NCBI Taxonomy" id="180498"/>
    <lineage>
        <taxon>Eukaryota</taxon>
        <taxon>Viridiplantae</taxon>
        <taxon>Streptophyta</taxon>
        <taxon>Embryophyta</taxon>
        <taxon>Tracheophyta</taxon>
        <taxon>Spermatophyta</taxon>
        <taxon>Magnoliopsida</taxon>
        <taxon>eudicotyledons</taxon>
        <taxon>Gunneridae</taxon>
        <taxon>Pentapetalae</taxon>
        <taxon>rosids</taxon>
        <taxon>fabids</taxon>
        <taxon>Malpighiales</taxon>
        <taxon>Euphorbiaceae</taxon>
        <taxon>Crotonoideae</taxon>
        <taxon>Jatropheae</taxon>
        <taxon>Jatropha</taxon>
    </lineage>
</organism>
<dbReference type="Gene3D" id="1.10.10.60">
    <property type="entry name" value="Homeodomain-like"/>
    <property type="match status" value="1"/>
</dbReference>
<sequence length="193" mass="21477">MASQLPGRTDNDVKNYWNTRLKKKLLAVAGKNTNINSSRGSKKSNNTNNIMEKSLISIPEADQSTYTINPENSSSLLPPLTDMGFEQNYYCDIPQELNLEQKNQLIPLSSTFMELPNFSPYGCDNNYITTSTVSSLSSPSSRETLMNNNLRSAAVGDGSSLLLDEDGIFLPDIELLDQSSYYYEQVNVFGNFS</sequence>
<dbReference type="GO" id="GO:0005634">
    <property type="term" value="C:nucleus"/>
    <property type="evidence" value="ECO:0007669"/>
    <property type="project" value="UniProtKB-SubCell"/>
</dbReference>
<evidence type="ECO:0000256" key="5">
    <source>
        <dbReference type="ARBA" id="ARBA00023163"/>
    </source>
</evidence>
<name>A0A067KFL7_JATCU</name>
<evidence type="ECO:0000256" key="3">
    <source>
        <dbReference type="ARBA" id="ARBA00023015"/>
    </source>
</evidence>
<comment type="subcellular location">
    <subcellularLocation>
        <location evidence="1">Nucleus</location>
    </subcellularLocation>
</comment>
<dbReference type="CDD" id="cd00167">
    <property type="entry name" value="SANT"/>
    <property type="match status" value="1"/>
</dbReference>
<accession>A0A067KFL7</accession>
<keyword evidence="6" id="KW-0539">Nucleus</keyword>
<evidence type="ECO:0000256" key="4">
    <source>
        <dbReference type="ARBA" id="ARBA00023125"/>
    </source>
</evidence>
<keyword evidence="9" id="KW-1185">Reference proteome</keyword>
<keyword evidence="4" id="KW-0238">DNA-binding</keyword>
<evidence type="ECO:0000313" key="9">
    <source>
        <dbReference type="Proteomes" id="UP000027138"/>
    </source>
</evidence>
<evidence type="ECO:0000256" key="6">
    <source>
        <dbReference type="ARBA" id="ARBA00023242"/>
    </source>
</evidence>
<dbReference type="Proteomes" id="UP000027138">
    <property type="component" value="Unassembled WGS sequence"/>
</dbReference>
<proteinExistence type="predicted"/>
<keyword evidence="3" id="KW-0805">Transcription regulation</keyword>
<evidence type="ECO:0000256" key="2">
    <source>
        <dbReference type="ARBA" id="ARBA00022737"/>
    </source>
</evidence>
<feature type="domain" description="HTH myb-type" evidence="7">
    <location>
        <begin position="1"/>
        <end position="25"/>
    </location>
</feature>
<reference evidence="8 9" key="1">
    <citation type="journal article" date="2014" name="PLoS ONE">
        <title>Global Analysis of Gene Expression Profiles in Physic Nut (Jatropha curcas L.) Seedlings Exposed to Salt Stress.</title>
        <authorList>
            <person name="Zhang L."/>
            <person name="Zhang C."/>
            <person name="Wu P."/>
            <person name="Chen Y."/>
            <person name="Li M."/>
            <person name="Jiang H."/>
            <person name="Wu G."/>
        </authorList>
    </citation>
    <scope>NUCLEOTIDE SEQUENCE [LARGE SCALE GENOMIC DNA]</scope>
    <source>
        <strain evidence="9">cv. GZQX0401</strain>
        <tissue evidence="8">Young leaves</tissue>
    </source>
</reference>
<gene>
    <name evidence="8" type="ORF">JCGZ_07334</name>
</gene>
<dbReference type="OrthoDB" id="1751298at2759"/>
<evidence type="ECO:0000313" key="8">
    <source>
        <dbReference type="EMBL" id="KDP33763.1"/>
    </source>
</evidence>
<dbReference type="GO" id="GO:0003677">
    <property type="term" value="F:DNA binding"/>
    <property type="evidence" value="ECO:0007669"/>
    <property type="project" value="UniProtKB-KW"/>
</dbReference>
<keyword evidence="2" id="KW-0677">Repeat</keyword>
<dbReference type="PANTHER" id="PTHR48000">
    <property type="entry name" value="OS09G0431300 PROTEIN"/>
    <property type="match status" value="1"/>
</dbReference>
<dbReference type="STRING" id="180498.A0A067KFL7"/>
<dbReference type="PANTHER" id="PTHR48000:SF67">
    <property type="entry name" value="MYB-LIKE DNA-BINDING DOMAIN CONTAINING PROTEIN, EXPRESSED"/>
    <property type="match status" value="1"/>
</dbReference>
<dbReference type="PROSITE" id="PS51294">
    <property type="entry name" value="HTH_MYB"/>
    <property type="match status" value="1"/>
</dbReference>
<evidence type="ECO:0000256" key="1">
    <source>
        <dbReference type="ARBA" id="ARBA00004123"/>
    </source>
</evidence>
<keyword evidence="5" id="KW-0804">Transcription</keyword>
<dbReference type="AlphaFoldDB" id="A0A067KFL7"/>
<dbReference type="InterPro" id="IPR001005">
    <property type="entry name" value="SANT/Myb"/>
</dbReference>
<evidence type="ECO:0000259" key="7">
    <source>
        <dbReference type="PROSITE" id="PS51294"/>
    </source>
</evidence>
<dbReference type="InterPro" id="IPR017930">
    <property type="entry name" value="Myb_dom"/>
</dbReference>
<dbReference type="EMBL" id="KK914539">
    <property type="protein sequence ID" value="KDP33763.1"/>
    <property type="molecule type" value="Genomic_DNA"/>
</dbReference>